<evidence type="ECO:0000256" key="9">
    <source>
        <dbReference type="ARBA" id="ARBA00023136"/>
    </source>
</evidence>
<evidence type="ECO:0000313" key="19">
    <source>
        <dbReference type="EMBL" id="KAK1785531.1"/>
    </source>
</evidence>
<comment type="function">
    <text evidence="10">RNA-binding component of the eukaryotic translation initiation factor 3 (eIF-3) complex, which is required for several steps in the initiation of protein synthesis. The eIF-3 complex associates with the 40S ribosome and facilitates the recruitment of eIF-1, eIF-1A, eIF-2:GTP:methionyl-tRNAi and eIF-5 to form the 43S pre-initiation complex (43S PIC). The eIF-3 complex stimulates mRNA recruitment to the 43S PIC and scanning of the mRNA for AUG recognition. The eIF-3 complex is also required for disassembly and recycling of post-termination ribosomal complexes and subsequently prevents premature joining of the 40S and 60S ribosomal subunits prior to initiation. The eIF-3 complex specifically targets and initiates translation of a subset of mRNAs involved in cell proliferation, including cell cycling, differentiation and apoptosis, and uses different modes of RNA stem-loop binding to exert either translational activation or repression. This subunit can bind 18S rRNA.</text>
</comment>
<dbReference type="InterPro" id="IPR024675">
    <property type="entry name" value="eIF3g_N"/>
</dbReference>
<evidence type="ECO:0000256" key="8">
    <source>
        <dbReference type="ARBA" id="ARBA00022989"/>
    </source>
</evidence>
<feature type="compositionally biased region" description="Basic and acidic residues" evidence="14">
    <location>
        <begin position="500"/>
        <end position="512"/>
    </location>
</feature>
<keyword evidence="7 11" id="KW-0648">Protein biosynthesis</keyword>
<comment type="caution">
    <text evidence="19">The sequence shown here is derived from an EMBL/GenBank/DDBJ whole genome shotgun (WGS) entry which is preliminary data.</text>
</comment>
<evidence type="ECO:0000256" key="11">
    <source>
        <dbReference type="HAMAP-Rule" id="MF_03006"/>
    </source>
</evidence>
<organism evidence="19 20">
    <name type="scientific">Electrophorus voltai</name>
    <dbReference type="NCBI Taxonomy" id="2609070"/>
    <lineage>
        <taxon>Eukaryota</taxon>
        <taxon>Metazoa</taxon>
        <taxon>Chordata</taxon>
        <taxon>Craniata</taxon>
        <taxon>Vertebrata</taxon>
        <taxon>Euteleostomi</taxon>
        <taxon>Actinopterygii</taxon>
        <taxon>Neopterygii</taxon>
        <taxon>Teleostei</taxon>
        <taxon>Ostariophysi</taxon>
        <taxon>Gymnotiformes</taxon>
        <taxon>Gymnotoidei</taxon>
        <taxon>Gymnotidae</taxon>
        <taxon>Electrophorus</taxon>
    </lineage>
</organism>
<feature type="compositionally biased region" description="Basic and acidic residues" evidence="14">
    <location>
        <begin position="348"/>
        <end position="379"/>
    </location>
</feature>
<dbReference type="InterPro" id="IPR000504">
    <property type="entry name" value="RRM_dom"/>
</dbReference>
<protein>
    <recommendedName>
        <fullName evidence="11">Eukaryotic translation initiation factor 3 subunit G</fullName>
        <shortName evidence="11">eIF3g</shortName>
    </recommendedName>
    <alternativeName>
        <fullName evidence="11">Eukaryotic translation initiation factor 3 RNA-binding subunit</fullName>
        <shortName evidence="11">eIF-3 RNA-binding subunit</shortName>
    </alternativeName>
    <alternativeName>
        <fullName evidence="11">Eukaryotic translation initiation factor 3 subunit 4</fullName>
    </alternativeName>
</protein>
<feature type="domain" description="Brix" evidence="18">
    <location>
        <begin position="57"/>
        <end position="320"/>
    </location>
</feature>
<comment type="subcellular location">
    <subcellularLocation>
        <location evidence="11">Cytoplasm</location>
    </subcellularLocation>
    <subcellularLocation>
        <location evidence="1">Membrane</location>
    </subcellularLocation>
    <subcellularLocation>
        <location evidence="2">Nucleus</location>
        <location evidence="2">Nucleolus</location>
    </subcellularLocation>
</comment>
<evidence type="ECO:0000256" key="7">
    <source>
        <dbReference type="ARBA" id="ARBA00022917"/>
    </source>
</evidence>
<comment type="subunit">
    <text evidence="11">Component of the eukaryotic translation initiation factor 3 (eIF-3) complex, which is composed of 13 subunits: EIF3A, EIF3B, EIF3C, EIF3D, EIF3E, EIF3F, EIF3G, EIF3H, EIF3I, EIF3J, EIF3K, EIF3L and EIF3M.</text>
</comment>
<keyword evidence="3 11" id="KW-0963">Cytoplasm</keyword>
<accession>A0AAD8YTA6</accession>
<keyword evidence="20" id="KW-1185">Reference proteome</keyword>
<dbReference type="GO" id="GO:0033290">
    <property type="term" value="C:eukaryotic 48S preinitiation complex"/>
    <property type="evidence" value="ECO:0007669"/>
    <property type="project" value="UniProtKB-UniRule"/>
</dbReference>
<evidence type="ECO:0000256" key="2">
    <source>
        <dbReference type="ARBA" id="ARBA00004604"/>
    </source>
</evidence>
<dbReference type="Pfam" id="PF12353">
    <property type="entry name" value="eIF3g"/>
    <property type="match status" value="1"/>
</dbReference>
<dbReference type="PANTHER" id="PTHR12661:SF5">
    <property type="entry name" value="SUPPRESSOR OF SWI4 1 HOMOLOG"/>
    <property type="match status" value="1"/>
</dbReference>
<dbReference type="PROSITE" id="PS00237">
    <property type="entry name" value="G_PROTEIN_RECEP_F1_1"/>
    <property type="match status" value="1"/>
</dbReference>
<feature type="transmembrane region" description="Helical" evidence="15">
    <location>
        <begin position="619"/>
        <end position="640"/>
    </location>
</feature>
<feature type="domain" description="RRM" evidence="16">
    <location>
        <begin position="924"/>
        <end position="1002"/>
    </location>
</feature>
<dbReference type="GO" id="GO:0001732">
    <property type="term" value="P:formation of cytoplasmic translation initiation complex"/>
    <property type="evidence" value="ECO:0007669"/>
    <property type="project" value="UniProtKB-UniRule"/>
</dbReference>
<evidence type="ECO:0000259" key="18">
    <source>
        <dbReference type="PROSITE" id="PS50833"/>
    </source>
</evidence>
<gene>
    <name evidence="11" type="primary">EIF3G</name>
    <name evidence="11" type="synonym">EIF3S4</name>
    <name evidence="19" type="ORF">P4O66_018892</name>
</gene>
<dbReference type="Gene3D" id="3.30.70.330">
    <property type="match status" value="1"/>
</dbReference>
<dbReference type="PROSITE" id="PS50102">
    <property type="entry name" value="RRM"/>
    <property type="match status" value="1"/>
</dbReference>
<keyword evidence="4 11" id="KW-0396">Initiation factor</keyword>
<dbReference type="GO" id="GO:0005852">
    <property type="term" value="C:eukaryotic translation initiation factor 3 complex"/>
    <property type="evidence" value="ECO:0007669"/>
    <property type="project" value="UniProtKB-UniRule"/>
</dbReference>
<evidence type="ECO:0000256" key="1">
    <source>
        <dbReference type="ARBA" id="ARBA00004370"/>
    </source>
</evidence>
<evidence type="ECO:0000256" key="12">
    <source>
        <dbReference type="PROSITE-ProRule" id="PRU00176"/>
    </source>
</evidence>
<dbReference type="PANTHER" id="PTHR12661">
    <property type="entry name" value="PETER PAN-RELATED"/>
    <property type="match status" value="1"/>
</dbReference>
<reference evidence="19" key="1">
    <citation type="submission" date="2023-03" db="EMBL/GenBank/DDBJ databases">
        <title>Electrophorus voltai genome.</title>
        <authorList>
            <person name="Bian C."/>
        </authorList>
    </citation>
    <scope>NUCLEOTIDE SEQUENCE</scope>
    <source>
        <strain evidence="19">CB-2022</strain>
        <tissue evidence="19">Muscle</tissue>
    </source>
</reference>
<dbReference type="InterPro" id="IPR017452">
    <property type="entry name" value="GPCR_Rhodpsn_7TM"/>
</dbReference>
<feature type="region of interest" description="Disordered" evidence="14">
    <location>
        <begin position="348"/>
        <end position="572"/>
    </location>
</feature>
<dbReference type="SUPFAM" id="SSF54928">
    <property type="entry name" value="RNA-binding domain, RBD"/>
    <property type="match status" value="1"/>
</dbReference>
<keyword evidence="6 12" id="KW-0694">RNA-binding</keyword>
<evidence type="ECO:0000259" key="16">
    <source>
        <dbReference type="PROSITE" id="PS50102"/>
    </source>
</evidence>
<dbReference type="CDD" id="cd12408">
    <property type="entry name" value="RRM_eIF3G_like"/>
    <property type="match status" value="1"/>
</dbReference>
<name>A0AAD8YTA6_9TELE</name>
<dbReference type="Proteomes" id="UP001239994">
    <property type="component" value="Unassembled WGS sequence"/>
</dbReference>
<dbReference type="GO" id="GO:0005730">
    <property type="term" value="C:nucleolus"/>
    <property type="evidence" value="ECO:0007669"/>
    <property type="project" value="UniProtKB-SubCell"/>
</dbReference>
<dbReference type="InterPro" id="IPR017334">
    <property type="entry name" value="eIF3_g"/>
</dbReference>
<evidence type="ECO:0000256" key="6">
    <source>
        <dbReference type="ARBA" id="ARBA00022884"/>
    </source>
</evidence>
<dbReference type="InterPro" id="IPR045112">
    <property type="entry name" value="PPAN-like"/>
</dbReference>
<dbReference type="GO" id="GO:0000027">
    <property type="term" value="P:ribosomal large subunit assembly"/>
    <property type="evidence" value="ECO:0007669"/>
    <property type="project" value="TreeGrafter"/>
</dbReference>
<evidence type="ECO:0000256" key="15">
    <source>
        <dbReference type="SAM" id="Phobius"/>
    </source>
</evidence>
<dbReference type="Pfam" id="PF00076">
    <property type="entry name" value="RRM_1"/>
    <property type="match status" value="1"/>
</dbReference>
<dbReference type="GO" id="GO:0004930">
    <property type="term" value="F:G protein-coupled receptor activity"/>
    <property type="evidence" value="ECO:0007669"/>
    <property type="project" value="UniProtKB-KW"/>
</dbReference>
<dbReference type="GO" id="GO:0030687">
    <property type="term" value="C:preribosome, large subunit precursor"/>
    <property type="evidence" value="ECO:0007669"/>
    <property type="project" value="TreeGrafter"/>
</dbReference>
<evidence type="ECO:0000256" key="4">
    <source>
        <dbReference type="ARBA" id="ARBA00022540"/>
    </source>
</evidence>
<dbReference type="SMART" id="SM00360">
    <property type="entry name" value="RRM"/>
    <property type="match status" value="1"/>
</dbReference>
<comment type="similarity">
    <text evidence="11">Belongs to the eIF-3 subunit G family.</text>
</comment>
<dbReference type="EMBL" id="JAROKS010000026">
    <property type="protein sequence ID" value="KAK1785531.1"/>
    <property type="molecule type" value="Genomic_DNA"/>
</dbReference>
<feature type="transmembrane region" description="Helical" evidence="15">
    <location>
        <begin position="660"/>
        <end position="679"/>
    </location>
</feature>
<keyword evidence="13" id="KW-0297">G-protein coupled receptor</keyword>
<feature type="transmembrane region" description="Helical" evidence="15">
    <location>
        <begin position="588"/>
        <end position="607"/>
    </location>
</feature>
<evidence type="ECO:0000256" key="5">
    <source>
        <dbReference type="ARBA" id="ARBA00022692"/>
    </source>
</evidence>
<evidence type="ECO:0000313" key="20">
    <source>
        <dbReference type="Proteomes" id="UP001239994"/>
    </source>
</evidence>
<evidence type="ECO:0000256" key="13">
    <source>
        <dbReference type="RuleBase" id="RU000688"/>
    </source>
</evidence>
<dbReference type="InterPro" id="IPR000276">
    <property type="entry name" value="GPCR_Rhodpsn"/>
</dbReference>
<keyword evidence="13" id="KW-0807">Transducer</keyword>
<dbReference type="PRINTS" id="PR01157">
    <property type="entry name" value="P2YPURNOCPTR"/>
</dbReference>
<dbReference type="GO" id="GO:0016282">
    <property type="term" value="C:eukaryotic 43S preinitiation complex"/>
    <property type="evidence" value="ECO:0007669"/>
    <property type="project" value="UniProtKB-UniRule"/>
</dbReference>
<feature type="compositionally biased region" description="Acidic residues" evidence="14">
    <location>
        <begin position="389"/>
        <end position="414"/>
    </location>
</feature>
<feature type="compositionally biased region" description="Polar residues" evidence="14">
    <location>
        <begin position="528"/>
        <end position="537"/>
    </location>
</feature>
<dbReference type="GO" id="GO:0019843">
    <property type="term" value="F:rRNA binding"/>
    <property type="evidence" value="ECO:0007669"/>
    <property type="project" value="InterPro"/>
</dbReference>
<dbReference type="CDD" id="cd12933">
    <property type="entry name" value="eIF3G"/>
    <property type="match status" value="1"/>
</dbReference>
<dbReference type="InterPro" id="IPR035979">
    <property type="entry name" value="RBD_domain_sf"/>
</dbReference>
<dbReference type="GO" id="GO:0003743">
    <property type="term" value="F:translation initiation factor activity"/>
    <property type="evidence" value="ECO:0007669"/>
    <property type="project" value="UniProtKB-UniRule"/>
</dbReference>
<comment type="similarity">
    <text evidence="13">Belongs to the G-protein coupled receptor 1 family.</text>
</comment>
<feature type="region of interest" description="Disordered" evidence="14">
    <location>
        <begin position="875"/>
        <end position="918"/>
    </location>
</feature>
<keyword evidence="9 15" id="KW-0472">Membrane</keyword>
<dbReference type="SUPFAM" id="SSF81321">
    <property type="entry name" value="Family A G protein-coupled receptor-like"/>
    <property type="match status" value="1"/>
</dbReference>
<comment type="function">
    <text evidence="11">RNA-binding component of the eukaryotic translation initiation factor 3 (eIF-3) complex, which is involved in protein synthesis of a specialized repertoire of mRNAs and, together with other initiation factors, stimulates binding of mRNA and methionyl-tRNAi to the 40S ribosome. The eIF-3 complex specifically targets and initiates translation of a subset of mRNAs involved in cell proliferation. This subunit can bind 18S rRNA.</text>
</comment>
<sequence length="1005" mass="112889">MGARIEAGLPRCSSCQGGGLLHGPPRQTPPSPTATKNQKKARTASSRVAEGAFGSVPHSFVFHRGQIGRNAAQLVTDMRRVMEPYTARSLKVRKKNVLKDFVTVAGPLGVSHFLIFTKTPNSINLRLARLPKGPTLHFRVTKYSLIKDVISSLKRHRMHGQQFTYHPLLVLNNFGIEGMHVKLTATMFQNMFPSINVHQVNLNNIKRCVLVNYDPASQEIEFRHYSLKVVPVGMSRGVKKIIQEKFPNMNKLEDISDLLLRGVNLSESEAEQDGEHNITELPQVYAGRGNMQSQQSAVRLTEIGPRMTLQLVKIVEGMGEGNVIYHSTITKTEEELQEILKRKEARLKEKAERRRTQEHNIALKKEKREDSRKKSLEGMRRKRQQAEVVSDEGDVEDPGMQEDQVAAEESEDEAEYYRQAVGEEPDEDMFPSAKRKRTSAISPRPFKKRKPDSKASGGAKQSPKSAGKSTFGARCPAGRRLGGKRISRFSVRSKGFGGRKMGEAEKRFDRSKAGKTFGGNQKERSRGKNTGPQTSKIKGQRSKMGSGFKAGPRSGRAKQSSKQKGKRNLHMTNKSCDETFQKQLLPPIYGIEMCVALAGNIFALWLLVTKERRNWHTGVVFSCNLAISDILYSLTLPLLIDYYSNEKRWKFGSPACKIERYLFTCNLYVSMFFIMCISINRYLAIVHPFFTRKSVRPRHAKIASVLVWVTVAVISAPVLCSKPSWADQVEEEGDEGTLPSPKETVKGNIKTVTEYKIDDEGKKVKIIRTFKIETRKASKAVAKRKNWKKFGNSEYDPPGPNVATTTVSDDVFMTFISSKEDLNSQDQDEDPMNKLKGQKIVSCRICKGDHWTTRCPYKDTLGPMQKELAEQLGLSTGEKEKVAEPEPAQPVQNKTGKYVPPSLRDGGTRRGESMQPNRRADDNATIRVTNLSEDTRETDLQELFRPFGSISRIYLAKDKNTGQSKGFAFISFHRREDAARAIAGVSGFGYDHLILNVEWAKPSNN</sequence>
<dbReference type="Pfam" id="PF00001">
    <property type="entry name" value="7tm_1"/>
    <property type="match status" value="1"/>
</dbReference>
<feature type="compositionally biased region" description="Basic and acidic residues" evidence="14">
    <location>
        <begin position="906"/>
        <end position="918"/>
    </location>
</feature>
<keyword evidence="5 13" id="KW-0812">Transmembrane</keyword>
<dbReference type="InterPro" id="IPR012677">
    <property type="entry name" value="Nucleotide-bd_a/b_plait_sf"/>
</dbReference>
<dbReference type="PROSITE" id="PS50262">
    <property type="entry name" value="G_PROTEIN_RECEP_F1_2"/>
    <property type="match status" value="1"/>
</dbReference>
<keyword evidence="13" id="KW-0675">Receptor</keyword>
<evidence type="ECO:0000256" key="14">
    <source>
        <dbReference type="SAM" id="MobiDB-lite"/>
    </source>
</evidence>
<keyword evidence="8 15" id="KW-1133">Transmembrane helix</keyword>
<dbReference type="PROSITE" id="PS50833">
    <property type="entry name" value="BRIX"/>
    <property type="match status" value="1"/>
</dbReference>
<dbReference type="SMART" id="SM00879">
    <property type="entry name" value="Brix"/>
    <property type="match status" value="1"/>
</dbReference>
<feature type="transmembrane region" description="Helical" evidence="15">
    <location>
        <begin position="700"/>
        <end position="719"/>
    </location>
</feature>
<dbReference type="FunFam" id="3.30.70.330:FF:000194">
    <property type="entry name" value="Eukaryotic translation initiation factor 3 subunit G"/>
    <property type="match status" value="1"/>
</dbReference>
<dbReference type="InterPro" id="IPR034240">
    <property type="entry name" value="eIF3G_RRM"/>
</dbReference>
<feature type="domain" description="G-protein coupled receptors family 1 profile" evidence="17">
    <location>
        <begin position="599"/>
        <end position="719"/>
    </location>
</feature>
<feature type="compositionally biased region" description="Basic residues" evidence="14">
    <location>
        <begin position="555"/>
        <end position="569"/>
    </location>
</feature>
<evidence type="ECO:0000256" key="3">
    <source>
        <dbReference type="ARBA" id="ARBA00022490"/>
    </source>
</evidence>
<dbReference type="Pfam" id="PF04427">
    <property type="entry name" value="Brix"/>
    <property type="match status" value="1"/>
</dbReference>
<dbReference type="GO" id="GO:0006364">
    <property type="term" value="P:rRNA processing"/>
    <property type="evidence" value="ECO:0007669"/>
    <property type="project" value="InterPro"/>
</dbReference>
<dbReference type="PRINTS" id="PR00237">
    <property type="entry name" value="GPCRRHODOPSN"/>
</dbReference>
<dbReference type="HAMAP" id="MF_03006">
    <property type="entry name" value="eIF3g"/>
    <property type="match status" value="1"/>
</dbReference>
<evidence type="ECO:0000259" key="17">
    <source>
        <dbReference type="PROSITE" id="PS50262"/>
    </source>
</evidence>
<proteinExistence type="inferred from homology"/>
<dbReference type="AlphaFoldDB" id="A0AAD8YTA6"/>
<feature type="region of interest" description="Disordered" evidence="14">
    <location>
        <begin position="14"/>
        <end position="49"/>
    </location>
</feature>
<dbReference type="Gene3D" id="1.20.1070.10">
    <property type="entry name" value="Rhodopsin 7-helix transmembrane proteins"/>
    <property type="match status" value="1"/>
</dbReference>
<dbReference type="InterPro" id="IPR007109">
    <property type="entry name" value="Brix"/>
</dbReference>
<dbReference type="GO" id="GO:0016020">
    <property type="term" value="C:membrane"/>
    <property type="evidence" value="ECO:0007669"/>
    <property type="project" value="UniProtKB-SubCell"/>
</dbReference>
<evidence type="ECO:0000256" key="10">
    <source>
        <dbReference type="ARBA" id="ARBA00059944"/>
    </source>
</evidence>